<dbReference type="GO" id="GO:0003905">
    <property type="term" value="F:alkylbase DNA N-glycosylase activity"/>
    <property type="evidence" value="ECO:0007669"/>
    <property type="project" value="InterPro"/>
</dbReference>
<evidence type="ECO:0000256" key="1">
    <source>
        <dbReference type="ARBA" id="ARBA00009232"/>
    </source>
</evidence>
<dbReference type="NCBIfam" id="TIGR00567">
    <property type="entry name" value="3mg"/>
    <property type="match status" value="1"/>
</dbReference>
<keyword evidence="2 5" id="KW-0227">DNA damage</keyword>
<evidence type="ECO:0000256" key="4">
    <source>
        <dbReference type="ARBA" id="ARBA00023204"/>
    </source>
</evidence>
<dbReference type="GO" id="GO:0003677">
    <property type="term" value="F:DNA binding"/>
    <property type="evidence" value="ECO:0007669"/>
    <property type="project" value="InterPro"/>
</dbReference>
<dbReference type="Pfam" id="PF02245">
    <property type="entry name" value="Pur_DNA_glyco"/>
    <property type="match status" value="1"/>
</dbReference>
<dbReference type="InterPro" id="IPR003180">
    <property type="entry name" value="MPG"/>
</dbReference>
<gene>
    <name evidence="6" type="ORF">BE15_06660</name>
</gene>
<dbReference type="GO" id="GO:0006284">
    <property type="term" value="P:base-excision repair"/>
    <property type="evidence" value="ECO:0007669"/>
    <property type="project" value="InterPro"/>
</dbReference>
<accession>A0A150Q2X0</accession>
<dbReference type="RefSeq" id="WP_061612682.1">
    <property type="nucleotide sequence ID" value="NZ_JEMA01001104.1"/>
</dbReference>
<organism evidence="6 7">
    <name type="scientific">Sorangium cellulosum</name>
    <name type="common">Polyangium cellulosum</name>
    <dbReference type="NCBI Taxonomy" id="56"/>
    <lineage>
        <taxon>Bacteria</taxon>
        <taxon>Pseudomonadati</taxon>
        <taxon>Myxococcota</taxon>
        <taxon>Polyangia</taxon>
        <taxon>Polyangiales</taxon>
        <taxon>Polyangiaceae</taxon>
        <taxon>Sorangium</taxon>
    </lineage>
</organism>
<sequence length="210" mass="22612">MPPTPEPRALLDGAAPLPRDFYARPALVVARACIGKVLVHSTPEGIAAGRIVETEAYRGPEDLAAHSAGGRRTARTEVMFGPPGYAYMFLLYGMHWAFNIVVASEGKPHAVLVRAVEPVIGLSLMSRRRGIAPGRIELTNGPGKLCQALGLDRAAYGMDVCGARLSLLSGAAGPIGRSPRINVDYAGAWAEKPWRFYERGNRYVSVPPRH</sequence>
<evidence type="ECO:0000313" key="6">
    <source>
        <dbReference type="EMBL" id="KYF62361.1"/>
    </source>
</evidence>
<evidence type="ECO:0000313" key="7">
    <source>
        <dbReference type="Proteomes" id="UP000075260"/>
    </source>
</evidence>
<reference evidence="6 7" key="1">
    <citation type="submission" date="2014-02" db="EMBL/GenBank/DDBJ databases">
        <title>The small core and large imbalanced accessory genome model reveals a collaborative survival strategy of Sorangium cellulosum strains in nature.</title>
        <authorList>
            <person name="Han K."/>
            <person name="Peng R."/>
            <person name="Blom J."/>
            <person name="Li Y.-Z."/>
        </authorList>
    </citation>
    <scope>NUCLEOTIDE SEQUENCE [LARGE SCALE GENOMIC DNA]</scope>
    <source>
        <strain evidence="6 7">So0008-312</strain>
    </source>
</reference>
<dbReference type="SUPFAM" id="SSF50486">
    <property type="entry name" value="FMT C-terminal domain-like"/>
    <property type="match status" value="1"/>
</dbReference>
<evidence type="ECO:0000256" key="5">
    <source>
        <dbReference type="HAMAP-Rule" id="MF_00527"/>
    </source>
</evidence>
<name>A0A150Q2X0_SORCE</name>
<proteinExistence type="inferred from homology"/>
<dbReference type="OrthoDB" id="9794313at2"/>
<dbReference type="PANTHER" id="PTHR10429">
    <property type="entry name" value="DNA-3-METHYLADENINE GLYCOSYLASE"/>
    <property type="match status" value="1"/>
</dbReference>
<dbReference type="Gene3D" id="3.10.300.10">
    <property type="entry name" value="Methylpurine-DNA glycosylase (MPG)"/>
    <property type="match status" value="1"/>
</dbReference>
<dbReference type="InterPro" id="IPR011034">
    <property type="entry name" value="Formyl_transferase-like_C_sf"/>
</dbReference>
<dbReference type="EMBL" id="JEMA01001104">
    <property type="protein sequence ID" value="KYF62361.1"/>
    <property type="molecule type" value="Genomic_DNA"/>
</dbReference>
<dbReference type="AlphaFoldDB" id="A0A150Q2X0"/>
<dbReference type="HAMAP" id="MF_00527">
    <property type="entry name" value="3MGH"/>
    <property type="match status" value="1"/>
</dbReference>
<keyword evidence="3 5" id="KW-0378">Hydrolase</keyword>
<comment type="similarity">
    <text evidence="1 5">Belongs to the DNA glycosylase MPG family.</text>
</comment>
<dbReference type="PANTHER" id="PTHR10429:SF0">
    <property type="entry name" value="DNA-3-METHYLADENINE GLYCOSYLASE"/>
    <property type="match status" value="1"/>
</dbReference>
<comment type="caution">
    <text evidence="6">The sequence shown here is derived from an EMBL/GenBank/DDBJ whole genome shotgun (WGS) entry which is preliminary data.</text>
</comment>
<evidence type="ECO:0000256" key="3">
    <source>
        <dbReference type="ARBA" id="ARBA00022801"/>
    </source>
</evidence>
<protein>
    <recommendedName>
        <fullName evidence="5">Putative 3-methyladenine DNA glycosylase</fullName>
        <ecNumber evidence="5">3.2.2.-</ecNumber>
    </recommendedName>
</protein>
<dbReference type="EC" id="3.2.2.-" evidence="5"/>
<dbReference type="Proteomes" id="UP000075260">
    <property type="component" value="Unassembled WGS sequence"/>
</dbReference>
<evidence type="ECO:0000256" key="2">
    <source>
        <dbReference type="ARBA" id="ARBA00022763"/>
    </source>
</evidence>
<dbReference type="FunFam" id="3.10.300.10:FF:000001">
    <property type="entry name" value="Putative 3-methyladenine DNA glycosylase"/>
    <property type="match status" value="1"/>
</dbReference>
<dbReference type="CDD" id="cd00540">
    <property type="entry name" value="AAG"/>
    <property type="match status" value="1"/>
</dbReference>
<keyword evidence="4 5" id="KW-0234">DNA repair</keyword>
<dbReference type="InterPro" id="IPR036995">
    <property type="entry name" value="MPG_sf"/>
</dbReference>